<name>A0A1R1L7V0_9MICC</name>
<evidence type="ECO:0000256" key="2">
    <source>
        <dbReference type="ARBA" id="ARBA00005689"/>
    </source>
</evidence>
<feature type="binding site" evidence="11">
    <location>
        <position position="196"/>
    </location>
    <ligand>
        <name>NAD(+)</name>
        <dbReference type="ChEBI" id="CHEBI:57540"/>
    </ligand>
</feature>
<evidence type="ECO:0000256" key="1">
    <source>
        <dbReference type="ARBA" id="ARBA00005206"/>
    </source>
</evidence>
<evidence type="ECO:0000256" key="10">
    <source>
        <dbReference type="PIRSR" id="PIRSR000183-2"/>
    </source>
</evidence>
<feature type="binding site" evidence="10">
    <location>
        <position position="15"/>
    </location>
    <ligand>
        <name>substrate</name>
    </ligand>
</feature>
<dbReference type="InterPro" id="IPR007698">
    <property type="entry name" value="AlaDH/PNT_NAD(H)-bd"/>
</dbReference>
<dbReference type="PANTHER" id="PTHR42795:SF1">
    <property type="entry name" value="ALANINE DEHYDROGENASE"/>
    <property type="match status" value="1"/>
</dbReference>
<dbReference type="Proteomes" id="UP000187085">
    <property type="component" value="Unassembled WGS sequence"/>
</dbReference>
<feature type="binding site" evidence="11">
    <location>
        <begin position="296"/>
        <end position="299"/>
    </location>
    <ligand>
        <name>NAD(+)</name>
        <dbReference type="ChEBI" id="CHEBI:57540"/>
    </ligand>
</feature>
<dbReference type="GO" id="GO:0042853">
    <property type="term" value="P:L-alanine catabolic process"/>
    <property type="evidence" value="ECO:0007669"/>
    <property type="project" value="UniProtKB-UniPathway"/>
</dbReference>
<dbReference type="SMART" id="SM01003">
    <property type="entry name" value="AlaDh_PNT_N"/>
    <property type="match status" value="1"/>
</dbReference>
<dbReference type="SUPFAM" id="SSF52283">
    <property type="entry name" value="Formate/glycerate dehydrogenase catalytic domain-like"/>
    <property type="match status" value="1"/>
</dbReference>
<evidence type="ECO:0000259" key="12">
    <source>
        <dbReference type="SMART" id="SM01002"/>
    </source>
</evidence>
<dbReference type="UniPathway" id="UPA00527">
    <property type="reaction ID" value="UER00585"/>
</dbReference>
<comment type="caution">
    <text evidence="14">The sequence shown here is derived from an EMBL/GenBank/DDBJ whole genome shotgun (WGS) entry which is preliminary data.</text>
</comment>
<accession>A0A1R1L7V0</accession>
<feature type="domain" description="Alanine dehydrogenase/pyridine nucleotide transhydrogenase N-terminal" evidence="13">
    <location>
        <begin position="4"/>
        <end position="135"/>
    </location>
</feature>
<dbReference type="OrthoDB" id="9804592at2"/>
<feature type="binding site" evidence="11">
    <location>
        <position position="132"/>
    </location>
    <ligand>
        <name>NAD(+)</name>
        <dbReference type="ChEBI" id="CHEBI:57540"/>
    </ligand>
</feature>
<dbReference type="EMBL" id="MRDE01000072">
    <property type="protein sequence ID" value="OMH23605.1"/>
    <property type="molecule type" value="Genomic_DNA"/>
</dbReference>
<feature type="active site" description="Proton donor/acceptor" evidence="9">
    <location>
        <position position="268"/>
    </location>
</feature>
<evidence type="ECO:0000259" key="13">
    <source>
        <dbReference type="SMART" id="SM01003"/>
    </source>
</evidence>
<keyword evidence="11" id="KW-0547">Nucleotide-binding</keyword>
<feature type="binding site" evidence="10">
    <location>
        <position position="74"/>
    </location>
    <ligand>
        <name>substrate</name>
    </ligand>
</feature>
<evidence type="ECO:0000256" key="6">
    <source>
        <dbReference type="ARBA" id="ARBA00065528"/>
    </source>
</evidence>
<dbReference type="InterPro" id="IPR036291">
    <property type="entry name" value="NAD(P)-bd_dom_sf"/>
</dbReference>
<dbReference type="FunFam" id="3.40.50.720:FF:000049">
    <property type="entry name" value="Alanine dehydrogenase"/>
    <property type="match status" value="1"/>
</dbReference>
<dbReference type="STRING" id="554083.BKD30_11925"/>
<dbReference type="SMART" id="SM01002">
    <property type="entry name" value="AlaDh_PNT_C"/>
    <property type="match status" value="1"/>
</dbReference>
<evidence type="ECO:0000256" key="5">
    <source>
        <dbReference type="ARBA" id="ARBA00023027"/>
    </source>
</evidence>
<evidence type="ECO:0000313" key="14">
    <source>
        <dbReference type="EMBL" id="OMH23605.1"/>
    </source>
</evidence>
<dbReference type="InterPro" id="IPR007886">
    <property type="entry name" value="AlaDH/PNT_N"/>
</dbReference>
<dbReference type="AlphaFoldDB" id="A0A1R1L7V0"/>
<organism evidence="14 15">
    <name type="scientific">Tersicoccus phoenicis</name>
    <dbReference type="NCBI Taxonomy" id="554083"/>
    <lineage>
        <taxon>Bacteria</taxon>
        <taxon>Bacillati</taxon>
        <taxon>Actinomycetota</taxon>
        <taxon>Actinomycetes</taxon>
        <taxon>Micrococcales</taxon>
        <taxon>Micrococcaceae</taxon>
        <taxon>Tersicoccus</taxon>
    </lineage>
</organism>
<evidence type="ECO:0000256" key="11">
    <source>
        <dbReference type="PIRSR" id="PIRSR000183-3"/>
    </source>
</evidence>
<proteinExistence type="inferred from homology"/>
<comment type="catalytic activity">
    <reaction evidence="8">
        <text>L-alanine + NAD(+) + H2O = pyruvate + NH4(+) + NADH + H(+)</text>
        <dbReference type="Rhea" id="RHEA:18405"/>
        <dbReference type="ChEBI" id="CHEBI:15361"/>
        <dbReference type="ChEBI" id="CHEBI:15377"/>
        <dbReference type="ChEBI" id="CHEBI:15378"/>
        <dbReference type="ChEBI" id="CHEBI:28938"/>
        <dbReference type="ChEBI" id="CHEBI:57540"/>
        <dbReference type="ChEBI" id="CHEBI:57945"/>
        <dbReference type="ChEBI" id="CHEBI:57972"/>
        <dbReference type="EC" id="1.4.1.1"/>
    </reaction>
</comment>
<dbReference type="GO" id="GO:0005886">
    <property type="term" value="C:plasma membrane"/>
    <property type="evidence" value="ECO:0007669"/>
    <property type="project" value="TreeGrafter"/>
</dbReference>
<dbReference type="InterPro" id="IPR008141">
    <property type="entry name" value="Ala_DH"/>
</dbReference>
<evidence type="ECO:0000256" key="9">
    <source>
        <dbReference type="PIRSR" id="PIRSR000183-1"/>
    </source>
</evidence>
<keyword evidence="5 8" id="KW-0520">NAD</keyword>
<dbReference type="GO" id="GO:0000166">
    <property type="term" value="F:nucleotide binding"/>
    <property type="evidence" value="ECO:0007669"/>
    <property type="project" value="UniProtKB-KW"/>
</dbReference>
<protein>
    <recommendedName>
        <fullName evidence="7 8">Alanine dehydrogenase</fullName>
        <ecNumber evidence="3 8">1.4.1.1</ecNumber>
    </recommendedName>
</protein>
<feature type="active site" description="Proton donor/acceptor" evidence="9">
    <location>
        <position position="95"/>
    </location>
</feature>
<gene>
    <name evidence="14" type="ORF">BKD30_11925</name>
</gene>
<comment type="function">
    <text evidence="8">Catalyzes the reversible reductive amination of pyruvate to L-alanine.</text>
</comment>
<dbReference type="NCBIfam" id="TIGR00518">
    <property type="entry name" value="alaDH"/>
    <property type="match status" value="1"/>
</dbReference>
<evidence type="ECO:0000256" key="3">
    <source>
        <dbReference type="ARBA" id="ARBA00012897"/>
    </source>
</evidence>
<comment type="similarity">
    <text evidence="2 8">Belongs to the AlaDH/PNT family.</text>
</comment>
<dbReference type="GO" id="GO:0000286">
    <property type="term" value="F:alanine dehydrogenase activity"/>
    <property type="evidence" value="ECO:0007669"/>
    <property type="project" value="UniProtKB-UniRule"/>
</dbReference>
<evidence type="ECO:0000313" key="15">
    <source>
        <dbReference type="Proteomes" id="UP000187085"/>
    </source>
</evidence>
<dbReference type="Pfam" id="PF05222">
    <property type="entry name" value="AlaDh_PNT_N"/>
    <property type="match status" value="1"/>
</dbReference>
<keyword evidence="4 8" id="KW-0560">Oxidoreductase</keyword>
<dbReference type="CDD" id="cd05305">
    <property type="entry name" value="L-AlaDH"/>
    <property type="match status" value="1"/>
</dbReference>
<reference evidence="14 15" key="1">
    <citation type="submission" date="2016-12" db="EMBL/GenBank/DDBJ databases">
        <title>Draft genome of Tersicoccus phoenicis 1P05MA.</title>
        <authorList>
            <person name="Nakajima Y."/>
            <person name="Yoshizawa S."/>
            <person name="Nakamura K."/>
            <person name="Ogura Y."/>
            <person name="Hayashi T."/>
            <person name="Kogure K."/>
        </authorList>
    </citation>
    <scope>NUCLEOTIDE SEQUENCE [LARGE SCALE GENOMIC DNA]</scope>
    <source>
        <strain evidence="14 15">1p05MA</strain>
    </source>
</reference>
<dbReference type="PANTHER" id="PTHR42795">
    <property type="entry name" value="ALANINE DEHYDROGENASE"/>
    <property type="match status" value="1"/>
</dbReference>
<dbReference type="Pfam" id="PF01262">
    <property type="entry name" value="AlaDh_PNT_C"/>
    <property type="match status" value="1"/>
</dbReference>
<feature type="domain" description="Alanine dehydrogenase/pyridine nucleotide transhydrogenase NAD(H)-binding" evidence="12">
    <location>
        <begin position="147"/>
        <end position="295"/>
    </location>
</feature>
<feature type="binding site" evidence="11">
    <location>
        <begin position="265"/>
        <end position="268"/>
    </location>
    <ligand>
        <name>NAD(+)</name>
        <dbReference type="ChEBI" id="CHEBI:57540"/>
    </ligand>
</feature>
<dbReference type="EC" id="1.4.1.1" evidence="3 8"/>
<feature type="binding site" evidence="11">
    <location>
        <position position="201"/>
    </location>
    <ligand>
        <name>NAD(+)</name>
        <dbReference type="ChEBI" id="CHEBI:57540"/>
    </ligand>
</feature>
<dbReference type="Gene3D" id="3.40.50.720">
    <property type="entry name" value="NAD(P)-binding Rossmann-like Domain"/>
    <property type="match status" value="2"/>
</dbReference>
<evidence type="ECO:0000256" key="8">
    <source>
        <dbReference type="PIRNR" id="PIRNR000183"/>
    </source>
</evidence>
<evidence type="ECO:0000256" key="7">
    <source>
        <dbReference type="ARBA" id="ARBA00072341"/>
    </source>
</evidence>
<sequence>MRVGVVKEIKPAERRVGLDPSGAQSLTADGHRVLVEHDAGVGAGHTDAHYEAAGATIADAERVWSDAELLVKVKEPVTAEYPHLHAGQTLFTYLHLAADRPLTEALLRSGTTAIAYETVQDHTGLPLLAPMSEVAGRLAGQAAAMYLQAPFGGAGILMGGVPGVRPARVVVIGGGVVGTQAALMSLGLRAEVTVLDTSAARIRQLEEVFGGRVRVLMNDPHTLAAELADADAVIGAVLVPGAAAPKVVRREHLALLKPHSLLVDVAIDQGGCFETSHPTTYEDPVFEVDGIQHYCVANMPGAVPWTSTKALINATLPYVQRLARLGPEEALRADPALAKGLNVADGRIAHPGVAAAFRDLPASLRQLSAAG</sequence>
<comment type="subunit">
    <text evidence="6">Homohexamer. Trimer of dimers.</text>
</comment>
<comment type="pathway">
    <text evidence="1 8">Amino-acid degradation; L-alanine degradation via dehydrogenase pathway; NH(3) and pyruvate from L-alanine: step 1/1.</text>
</comment>
<evidence type="ECO:0000256" key="4">
    <source>
        <dbReference type="ARBA" id="ARBA00023002"/>
    </source>
</evidence>
<dbReference type="RefSeq" id="WP_076704860.1">
    <property type="nucleotide sequence ID" value="NZ_MRDE01000072.1"/>
</dbReference>
<keyword evidence="15" id="KW-1185">Reference proteome</keyword>
<feature type="binding site" evidence="11">
    <location>
        <begin position="237"/>
        <end position="238"/>
    </location>
    <ligand>
        <name>NAD(+)</name>
        <dbReference type="ChEBI" id="CHEBI:57540"/>
    </ligand>
</feature>
<dbReference type="SUPFAM" id="SSF51735">
    <property type="entry name" value="NAD(P)-binding Rossmann-fold domains"/>
    <property type="match status" value="1"/>
</dbReference>
<dbReference type="PIRSF" id="PIRSF000183">
    <property type="entry name" value="Alanine_dh"/>
    <property type="match status" value="1"/>
</dbReference>